<dbReference type="EMBL" id="JAGMWT010000007">
    <property type="protein sequence ID" value="KAH7125422.1"/>
    <property type="molecule type" value="Genomic_DNA"/>
</dbReference>
<evidence type="ECO:0008006" key="7">
    <source>
        <dbReference type="Google" id="ProtNLM"/>
    </source>
</evidence>
<dbReference type="OrthoDB" id="5358702at2759"/>
<reference evidence="5" key="1">
    <citation type="journal article" date="2021" name="Nat. Commun.">
        <title>Genetic determinants of endophytism in the Arabidopsis root mycobiome.</title>
        <authorList>
            <person name="Mesny F."/>
            <person name="Miyauchi S."/>
            <person name="Thiergart T."/>
            <person name="Pickel B."/>
            <person name="Atanasova L."/>
            <person name="Karlsson M."/>
            <person name="Huettel B."/>
            <person name="Barry K.W."/>
            <person name="Haridas S."/>
            <person name="Chen C."/>
            <person name="Bauer D."/>
            <person name="Andreopoulos W."/>
            <person name="Pangilinan J."/>
            <person name="LaButti K."/>
            <person name="Riley R."/>
            <person name="Lipzen A."/>
            <person name="Clum A."/>
            <person name="Drula E."/>
            <person name="Henrissat B."/>
            <person name="Kohler A."/>
            <person name="Grigoriev I.V."/>
            <person name="Martin F.M."/>
            <person name="Hacquard S."/>
        </authorList>
    </citation>
    <scope>NUCLEOTIDE SEQUENCE</scope>
    <source>
        <strain evidence="5">MPI-CAGE-CH-0243</strain>
    </source>
</reference>
<keyword evidence="6" id="KW-1185">Reference proteome</keyword>
<dbReference type="GO" id="GO:0008318">
    <property type="term" value="F:protein prenyltransferase activity"/>
    <property type="evidence" value="ECO:0007669"/>
    <property type="project" value="InterPro"/>
</dbReference>
<comment type="caution">
    <text evidence="5">The sequence shown here is derived from an EMBL/GenBank/DDBJ whole genome shotgun (WGS) entry which is preliminary data.</text>
</comment>
<keyword evidence="4" id="KW-0677">Repeat</keyword>
<comment type="similarity">
    <text evidence="1">Belongs to the protein prenyltransferase subunit alpha family.</text>
</comment>
<dbReference type="SUPFAM" id="SSF48439">
    <property type="entry name" value="Protein prenylyltransferase"/>
    <property type="match status" value="1"/>
</dbReference>
<sequence length="350" mass="40799">MAEKLKAQLAMQNLAYTMLDDFFNAHKEEVVEIEILPPHIEPENGICMVDGINIGLPKKILALAYLQARQLFFSSVEIEKASSLALSTSRMILLFDPEHLTAANFRKRYLTRIRDSQDFNETDYQSAVSRELVFINSILTSPLHRQSKSPTLWHHRLWLLNLRLPLRTLDESGNQLLILVTAELNDVLKSGERHPKNYYAWQYARRLHTQIKTLHREEIEFSNASIFQSLVSASSVLVKEWCCKHPSDISGWTFLLHLLSMVHLVAERHSIVKQVLEYAINLQLKFESIWVFIRLALASDILQGEQDATLHILQHYWKERETLKKNDEIDIHVVHTIEWVKKYKKPYLDP</sequence>
<evidence type="ECO:0000313" key="5">
    <source>
        <dbReference type="EMBL" id="KAH7125422.1"/>
    </source>
</evidence>
<accession>A0A9P9DUQ8</accession>
<evidence type="ECO:0000256" key="4">
    <source>
        <dbReference type="ARBA" id="ARBA00022737"/>
    </source>
</evidence>
<evidence type="ECO:0000313" key="6">
    <source>
        <dbReference type="Proteomes" id="UP000700596"/>
    </source>
</evidence>
<evidence type="ECO:0000256" key="3">
    <source>
        <dbReference type="ARBA" id="ARBA00022679"/>
    </source>
</evidence>
<keyword evidence="2" id="KW-0637">Prenyltransferase</keyword>
<organism evidence="5 6">
    <name type="scientific">Dendryphion nanum</name>
    <dbReference type="NCBI Taxonomy" id="256645"/>
    <lineage>
        <taxon>Eukaryota</taxon>
        <taxon>Fungi</taxon>
        <taxon>Dikarya</taxon>
        <taxon>Ascomycota</taxon>
        <taxon>Pezizomycotina</taxon>
        <taxon>Dothideomycetes</taxon>
        <taxon>Pleosporomycetidae</taxon>
        <taxon>Pleosporales</taxon>
        <taxon>Torulaceae</taxon>
        <taxon>Dendryphion</taxon>
    </lineage>
</organism>
<dbReference type="PANTHER" id="PTHR11129:SF3">
    <property type="entry name" value="PROTEIN PRENYLTRANSFERASE ALPHA SUBUNIT REPEAT-CONTAINING PROTEIN 1"/>
    <property type="match status" value="1"/>
</dbReference>
<evidence type="ECO:0000256" key="1">
    <source>
        <dbReference type="ARBA" id="ARBA00006734"/>
    </source>
</evidence>
<gene>
    <name evidence="5" type="ORF">B0J11DRAFT_579968</name>
</gene>
<dbReference type="GO" id="GO:0005737">
    <property type="term" value="C:cytoplasm"/>
    <property type="evidence" value="ECO:0007669"/>
    <property type="project" value="TreeGrafter"/>
</dbReference>
<dbReference type="Gene3D" id="1.25.40.120">
    <property type="entry name" value="Protein prenylyltransferase"/>
    <property type="match status" value="1"/>
</dbReference>
<dbReference type="Proteomes" id="UP000700596">
    <property type="component" value="Unassembled WGS sequence"/>
</dbReference>
<name>A0A9P9DUQ8_9PLEO</name>
<keyword evidence="3" id="KW-0808">Transferase</keyword>
<dbReference type="AlphaFoldDB" id="A0A9P9DUQ8"/>
<proteinExistence type="inferred from homology"/>
<dbReference type="PANTHER" id="PTHR11129">
    <property type="entry name" value="PROTEIN FARNESYLTRANSFERASE ALPHA SUBUNIT/RAB GERANYLGERANYL TRANSFERASE ALPHA SUBUNIT"/>
    <property type="match status" value="1"/>
</dbReference>
<dbReference type="InterPro" id="IPR002088">
    <property type="entry name" value="Prenyl_trans_a"/>
</dbReference>
<protein>
    <recommendedName>
        <fullName evidence="7">Protein prenyltransferase alpha subunit</fullName>
    </recommendedName>
</protein>
<evidence type="ECO:0000256" key="2">
    <source>
        <dbReference type="ARBA" id="ARBA00022602"/>
    </source>
</evidence>
<dbReference type="Pfam" id="PF01239">
    <property type="entry name" value="PPTA"/>
    <property type="match status" value="1"/>
</dbReference>